<dbReference type="Gene3D" id="2.30.30.140">
    <property type="match status" value="1"/>
</dbReference>
<dbReference type="GO" id="GO:0006281">
    <property type="term" value="P:DNA repair"/>
    <property type="evidence" value="ECO:0007669"/>
    <property type="project" value="UniProtKB-KW"/>
</dbReference>
<dbReference type="InterPro" id="IPR039776">
    <property type="entry name" value="Pds5"/>
</dbReference>
<evidence type="ECO:0008006" key="11">
    <source>
        <dbReference type="Google" id="ProtNLM"/>
    </source>
</evidence>
<keyword evidence="5" id="KW-0234">DNA repair</keyword>
<evidence type="ECO:0000256" key="7">
    <source>
        <dbReference type="ARBA" id="ARBA00023306"/>
    </source>
</evidence>
<dbReference type="GO" id="GO:0007064">
    <property type="term" value="P:mitotic sister chromatid cohesion"/>
    <property type="evidence" value="ECO:0007669"/>
    <property type="project" value="InterPro"/>
</dbReference>
<dbReference type="Proteomes" id="UP001370490">
    <property type="component" value="Unassembled WGS sequence"/>
</dbReference>
<evidence type="ECO:0000256" key="1">
    <source>
        <dbReference type="ARBA" id="ARBA00004123"/>
    </source>
</evidence>
<dbReference type="CDD" id="cd19953">
    <property type="entry name" value="PDS5"/>
    <property type="match status" value="1"/>
</dbReference>
<keyword evidence="2" id="KW-0132">Cell division</keyword>
<gene>
    <name evidence="9" type="ORF">RJ641_029400</name>
</gene>
<dbReference type="Gene3D" id="1.25.10.10">
    <property type="entry name" value="Leucine-rich Repeat Variant"/>
    <property type="match status" value="2"/>
</dbReference>
<accession>A0AAN8ZG84</accession>
<dbReference type="GO" id="GO:0035825">
    <property type="term" value="P:homologous recombination"/>
    <property type="evidence" value="ECO:0007669"/>
    <property type="project" value="UniProtKB-ARBA"/>
</dbReference>
<keyword evidence="3" id="KW-0227">DNA damage</keyword>
<evidence type="ECO:0000256" key="8">
    <source>
        <dbReference type="SAM" id="MobiDB-lite"/>
    </source>
</evidence>
<protein>
    <recommendedName>
        <fullName evidence="11">Sister chromatid cohesion protein</fullName>
    </recommendedName>
</protein>
<feature type="compositionally biased region" description="Polar residues" evidence="8">
    <location>
        <begin position="1132"/>
        <end position="1148"/>
    </location>
</feature>
<dbReference type="GO" id="GO:0000785">
    <property type="term" value="C:chromatin"/>
    <property type="evidence" value="ECO:0007669"/>
    <property type="project" value="TreeGrafter"/>
</dbReference>
<dbReference type="InterPro" id="IPR011989">
    <property type="entry name" value="ARM-like"/>
</dbReference>
<sequence length="1338" mass="151002">MAESAAKLVSNTGKRLLASRTCPNKDSLVKSLKQAASALSELDQSPSLASAIKPLSESLIKHNLITHKDKDVKLLVASCFTEIIRDIFKLFLRMFAELADTSSPYFSRRVKILETVAKLQCFLILLDIGCDDIIIEMFNTFFLVVREHHQQSLVNGMVSIMTLILREKASPMLLDVLLQNLLKEGKGAPLASAQLAASVMQNCRENLEPLVHKFLRSCILDPDCVRSELKEFYHEIIYEIFQFSPQMLLAVIPNLTQELLTDQVDTRIKAVNLIGKLFALPEHHVAAEYRNLFLEFLKRFADKSVEVRISVLQCTAACYMANPSSEESHELLTALESRLLDFDDKVRMQAVIVVCDLMRSNPKFVPPELLSRASERLRDKKISVRKKGMQKLLEVYRHYCMKCSEGFMTLNDQFEQIPCKILMLCYDKDCKDFRPQNMELLLSESLFPDSLPAAERAKHWIHLFSLFTPLHAKALNSILSQKRRLRTEMQVYLSLRRKAKEIAVEEVEKRIKASILKISACFPDPCKAEELLNKLNQIKDNGIFNALVQLLDEETTKNGLIYRDKFLKLIGNKHPHFEFMQLLSTKCVLNIFSCDHIPCILDLYSSYRFENEHLAVSSIRLLMAIISNFPSLLRGCEKQFLNLLEVNNPINEMLIQTLAKAIPHTSVQSSDIQPFLERVCLEGTRNEAKFAVSALAALASNFELSIFPQLCKKLVEALHKGANIPTLLQSLGCIAQHSLSSFESHERVIRQYIIQNIFEGDPSVDEDLFDEVAGCSFSCKLKIYALKVLVKSFTHYQGSRVRCEISGLLDILSNLLQGNDIFNGGISSDSDKAHIRLASAKLVLRLSRRWDLHISPKLFHLTVSVAKDSSYSVCRSYLDKLHKFLKERAISSRYACAFALVSADLQEDALKYMTEFIKECSREARANQDQALVEESMTDYPVYILVFLIHVLAHDSGFPPENCQEADVYVQFCRPLAFVLRALLHDGFDYEYTKLVKTSGAYVHSIFQAIKRSEDAVVPRRTQDNLNHTAQVSMDEHILKQMTHVIASHLLQSQPFSLGGKHGQKCQDAVDLLTDGPKEGSQSTHMERVKSHEAAMQGITSRGRQKRALSPIPPVQSDVHSDKDHQAKRPSRNSQPVSRSEQISSCDSGSIRPSLAKSQVSTCKLNLRVSAQTERAGRRGKNSNKISKSISGRVKDCCLSKDSVDTRDVRIGQRIKLWSPMEKCFYLATVQQFHSQSNSHEILYDNGEAELLCLAGETWDTLSDDSIPEKVAGASGNNAPKEQENLLCQERGNLMKSNLSLPATGKRDLKVSLDTSKSEVVNTNENAIAHRTRRSRKA</sequence>
<dbReference type="Pfam" id="PF20168">
    <property type="entry name" value="PDS5"/>
    <property type="match status" value="1"/>
</dbReference>
<evidence type="ECO:0000256" key="4">
    <source>
        <dbReference type="ARBA" id="ARBA00022776"/>
    </source>
</evidence>
<reference evidence="9 10" key="1">
    <citation type="submission" date="2023-12" db="EMBL/GenBank/DDBJ databases">
        <title>A high-quality genome assembly for Dillenia turbinata (Dilleniales).</title>
        <authorList>
            <person name="Chanderbali A."/>
        </authorList>
    </citation>
    <scope>NUCLEOTIDE SEQUENCE [LARGE SCALE GENOMIC DNA]</scope>
    <source>
        <strain evidence="9">LSX21</strain>
        <tissue evidence="9">Leaf</tissue>
    </source>
</reference>
<comment type="subcellular location">
    <subcellularLocation>
        <location evidence="1">Nucleus</location>
    </subcellularLocation>
</comment>
<dbReference type="PANTHER" id="PTHR12663:SF50">
    <property type="entry name" value="SISTER CHROMATID COHESION PROTEIN PDS5 HOMOLOG B"/>
    <property type="match status" value="1"/>
</dbReference>
<dbReference type="SUPFAM" id="SSF48371">
    <property type="entry name" value="ARM repeat"/>
    <property type="match status" value="1"/>
</dbReference>
<dbReference type="GO" id="GO:0005634">
    <property type="term" value="C:nucleus"/>
    <property type="evidence" value="ECO:0007669"/>
    <property type="project" value="UniProtKB-SubCell"/>
</dbReference>
<keyword evidence="4" id="KW-0498">Mitosis</keyword>
<keyword evidence="7" id="KW-0131">Cell cycle</keyword>
<feature type="region of interest" description="Disordered" evidence="8">
    <location>
        <begin position="1072"/>
        <end position="1153"/>
    </location>
</feature>
<evidence type="ECO:0000256" key="5">
    <source>
        <dbReference type="ARBA" id="ARBA00023204"/>
    </source>
</evidence>
<proteinExistence type="predicted"/>
<dbReference type="InterPro" id="IPR016024">
    <property type="entry name" value="ARM-type_fold"/>
</dbReference>
<evidence type="ECO:0000313" key="9">
    <source>
        <dbReference type="EMBL" id="KAK6939869.1"/>
    </source>
</evidence>
<keyword evidence="10" id="KW-1185">Reference proteome</keyword>
<dbReference type="PANTHER" id="PTHR12663">
    <property type="entry name" value="ANDROGEN INDUCED INHIBITOR OF PROLIFERATION AS3 / PDS5-RELATED"/>
    <property type="match status" value="1"/>
</dbReference>
<name>A0AAN8ZG84_9MAGN</name>
<dbReference type="EMBL" id="JBAMMX010000005">
    <property type="protein sequence ID" value="KAK6939869.1"/>
    <property type="molecule type" value="Genomic_DNA"/>
</dbReference>
<evidence type="ECO:0000256" key="2">
    <source>
        <dbReference type="ARBA" id="ARBA00022618"/>
    </source>
</evidence>
<keyword evidence="6" id="KW-0539">Nucleus</keyword>
<evidence type="ECO:0000256" key="6">
    <source>
        <dbReference type="ARBA" id="ARBA00023242"/>
    </source>
</evidence>
<comment type="caution">
    <text evidence="9">The sequence shown here is derived from an EMBL/GenBank/DDBJ whole genome shotgun (WGS) entry which is preliminary data.</text>
</comment>
<evidence type="ECO:0000256" key="3">
    <source>
        <dbReference type="ARBA" id="ARBA00022763"/>
    </source>
</evidence>
<organism evidence="9 10">
    <name type="scientific">Dillenia turbinata</name>
    <dbReference type="NCBI Taxonomy" id="194707"/>
    <lineage>
        <taxon>Eukaryota</taxon>
        <taxon>Viridiplantae</taxon>
        <taxon>Streptophyta</taxon>
        <taxon>Embryophyta</taxon>
        <taxon>Tracheophyta</taxon>
        <taxon>Spermatophyta</taxon>
        <taxon>Magnoliopsida</taxon>
        <taxon>eudicotyledons</taxon>
        <taxon>Gunneridae</taxon>
        <taxon>Pentapetalae</taxon>
        <taxon>Dilleniales</taxon>
        <taxon>Dilleniaceae</taxon>
        <taxon>Dillenia</taxon>
    </lineage>
</organism>
<evidence type="ECO:0000313" key="10">
    <source>
        <dbReference type="Proteomes" id="UP001370490"/>
    </source>
</evidence>
<dbReference type="GO" id="GO:0051301">
    <property type="term" value="P:cell division"/>
    <property type="evidence" value="ECO:0007669"/>
    <property type="project" value="UniProtKB-KW"/>
</dbReference>